<dbReference type="EMBL" id="AP027452">
    <property type="protein sequence ID" value="BDY29049.1"/>
    <property type="molecule type" value="Genomic_DNA"/>
</dbReference>
<dbReference type="Gene3D" id="2.130.10.10">
    <property type="entry name" value="YVTN repeat-like/Quinoprotein amine dehydrogenase"/>
    <property type="match status" value="2"/>
</dbReference>
<dbReference type="AlphaFoldDB" id="A0AAI8XKZ3"/>
<keyword evidence="1 3" id="KW-0853">WD repeat</keyword>
<dbReference type="InterPro" id="IPR036322">
    <property type="entry name" value="WD40_repeat_dom_sf"/>
</dbReference>
<protein>
    <recommendedName>
        <fullName evidence="6">WD40 repeat domain-containing protein</fullName>
    </recommendedName>
</protein>
<feature type="repeat" description="WD" evidence="3">
    <location>
        <begin position="208"/>
        <end position="239"/>
    </location>
</feature>
<dbReference type="PANTHER" id="PTHR19848">
    <property type="entry name" value="WD40 REPEAT PROTEIN"/>
    <property type="match status" value="1"/>
</dbReference>
<dbReference type="PROSITE" id="PS50082">
    <property type="entry name" value="WD_REPEATS_2"/>
    <property type="match status" value="2"/>
</dbReference>
<evidence type="ECO:0000256" key="1">
    <source>
        <dbReference type="ARBA" id="ARBA00022574"/>
    </source>
</evidence>
<gene>
    <name evidence="4" type="ORF">hbim_02985</name>
</gene>
<dbReference type="SUPFAM" id="SSF50978">
    <property type="entry name" value="WD40 repeat-like"/>
    <property type="match status" value="1"/>
</dbReference>
<dbReference type="InterPro" id="IPR001680">
    <property type="entry name" value="WD40_rpt"/>
</dbReference>
<organism evidence="4 5">
    <name type="scientific">Mycolicibacterium mageritense</name>
    <name type="common">Mycobacterium mageritense</name>
    <dbReference type="NCBI Taxonomy" id="53462"/>
    <lineage>
        <taxon>Bacteria</taxon>
        <taxon>Bacillati</taxon>
        <taxon>Actinomycetota</taxon>
        <taxon>Actinomycetes</taxon>
        <taxon>Mycobacteriales</taxon>
        <taxon>Mycobacteriaceae</taxon>
        <taxon>Mycolicibacterium</taxon>
    </lineage>
</organism>
<dbReference type="RefSeq" id="WP_276821254.1">
    <property type="nucleotide sequence ID" value="NZ_AP027452.1"/>
</dbReference>
<reference evidence="4" key="1">
    <citation type="submission" date="2023-03" db="EMBL/GenBank/DDBJ databases">
        <title>Draft genome sequence of a Mycolicibacterium mageritense strain H4_3_1 isolated from a hybrid biological-inorganic system reactor.</title>
        <authorList>
            <person name="Feng X."/>
            <person name="Kazama D."/>
            <person name="Sato K."/>
            <person name="Kobayashi H."/>
        </authorList>
    </citation>
    <scope>NUCLEOTIDE SEQUENCE</scope>
    <source>
        <strain evidence="4">H4_3_1</strain>
    </source>
</reference>
<evidence type="ECO:0000256" key="3">
    <source>
        <dbReference type="PROSITE-ProRule" id="PRU00221"/>
    </source>
</evidence>
<evidence type="ECO:0000313" key="4">
    <source>
        <dbReference type="EMBL" id="BDY29049.1"/>
    </source>
</evidence>
<name>A0AAI8XKZ3_MYCME</name>
<evidence type="ECO:0008006" key="6">
    <source>
        <dbReference type="Google" id="ProtNLM"/>
    </source>
</evidence>
<dbReference type="PROSITE" id="PS50294">
    <property type="entry name" value="WD_REPEATS_REGION"/>
    <property type="match status" value="1"/>
</dbReference>
<proteinExistence type="predicted"/>
<evidence type="ECO:0000313" key="5">
    <source>
        <dbReference type="Proteomes" id="UP001241092"/>
    </source>
</evidence>
<feature type="repeat" description="WD" evidence="3">
    <location>
        <begin position="253"/>
        <end position="285"/>
    </location>
</feature>
<dbReference type="PANTHER" id="PTHR19848:SF8">
    <property type="entry name" value="F-BOX AND WD REPEAT DOMAIN CONTAINING 7"/>
    <property type="match status" value="1"/>
</dbReference>
<sequence>MSRSVLAGDTWRLSVDDAVAALAASPQGRIAVAGAEGSVTILAADGIVESRQALSLGCLTVAWSPAGDRLAVGSVHGVDVLDAHGSVIGGRHGGWCSSVAWSFDGARLAAGVGRTAIVLDSHGTELLAAERASTVTGVAWVNRRVASAAYGGVHVHPVARDSAPDVLPFKGSLLALAVSPDRKWAASGNQDATLHVWRIGRRGEELGMSGYPTKITALAFSPDSALLASGGGEDVTVWDFTGRGPRGSTPRILRGHADAVTSIAWSARGDLLAATSDDGRAAVWSPRSAVPGRPLTPTDSLNRDSPATAVTWDAAGRLLAGWADATVAAHVVGGA</sequence>
<dbReference type="Pfam" id="PF00400">
    <property type="entry name" value="WD40"/>
    <property type="match status" value="3"/>
</dbReference>
<accession>A0AAI8XKZ3</accession>
<dbReference type="InterPro" id="IPR015943">
    <property type="entry name" value="WD40/YVTN_repeat-like_dom_sf"/>
</dbReference>
<evidence type="ECO:0000256" key="2">
    <source>
        <dbReference type="ARBA" id="ARBA00022737"/>
    </source>
</evidence>
<dbReference type="SMART" id="SM00320">
    <property type="entry name" value="WD40"/>
    <property type="match status" value="5"/>
</dbReference>
<dbReference type="Proteomes" id="UP001241092">
    <property type="component" value="Chromosome"/>
</dbReference>
<keyword evidence="2" id="KW-0677">Repeat</keyword>